<name>A0A162CQC9_PENCH</name>
<sequence>MDGPSTLQTRDAIVDVEAEPADLINEKTSHSARSLIESPSWPKIKPDGTPAAPSQEFQRRYYTSRYWTESKDDIVNITALSRLANLSVAYYQQDLVEMEEVLKQNGGVLDDAQLCHMRQTLKESCTAAQNAREIERMIDEKRERNWFWPDQNLDRVVKFTTIAVTAITFPVVLLISPASIMFARDSSGSRITDPISAWSALISALKDHRPVAEFIARIIIGIVGAGTLLTPMIILSLVDPPMPYRVLTVCLCVVGFSTAAAVTFRPTTTELLGMVWAYTGILIVYVGTS</sequence>
<organism evidence="3">
    <name type="scientific">Penicillium chrysogenum</name>
    <name type="common">Penicillium notatum</name>
    <dbReference type="NCBI Taxonomy" id="5076"/>
    <lineage>
        <taxon>Eukaryota</taxon>
        <taxon>Fungi</taxon>
        <taxon>Dikarya</taxon>
        <taxon>Ascomycota</taxon>
        <taxon>Pezizomycotina</taxon>
        <taxon>Eurotiomycetes</taxon>
        <taxon>Eurotiomycetidae</taxon>
        <taxon>Eurotiales</taxon>
        <taxon>Aspergillaceae</taxon>
        <taxon>Penicillium</taxon>
        <taxon>Penicillium chrysogenum species complex</taxon>
    </lineage>
</organism>
<accession>A0A162CQC9</accession>
<feature type="transmembrane region" description="Helical" evidence="2">
    <location>
        <begin position="159"/>
        <end position="183"/>
    </location>
</feature>
<feature type="transmembrane region" description="Helical" evidence="2">
    <location>
        <begin position="214"/>
        <end position="238"/>
    </location>
</feature>
<dbReference type="AlphaFoldDB" id="A0A162CQC9"/>
<evidence type="ECO:0000256" key="2">
    <source>
        <dbReference type="SAM" id="Phobius"/>
    </source>
</evidence>
<dbReference type="EMBL" id="CM002800">
    <property type="protein sequence ID" value="KZN84950.1"/>
    <property type="molecule type" value="Genomic_DNA"/>
</dbReference>
<keyword evidence="2" id="KW-0472">Membrane</keyword>
<feature type="region of interest" description="Disordered" evidence="1">
    <location>
        <begin position="25"/>
        <end position="55"/>
    </location>
</feature>
<reference evidence="3" key="1">
    <citation type="journal article" date="2014" name="Genome Announc.">
        <title>Complete sequencing and chromosome-scale genome assembly of the industrial progenitor strain P2niaD18 from the penicillin producer Penicillium chrysogenum.</title>
        <authorList>
            <person name="Specht T."/>
            <person name="Dahlmann T.A."/>
            <person name="Zadra I."/>
            <person name="Kurnsteiner H."/>
            <person name="Kuck U."/>
        </authorList>
    </citation>
    <scope>NUCLEOTIDE SEQUENCE [LARGE SCALE GENOMIC DNA]</scope>
    <source>
        <strain evidence="3">P2niaD18</strain>
    </source>
</reference>
<feature type="transmembrane region" description="Helical" evidence="2">
    <location>
        <begin position="271"/>
        <end position="288"/>
    </location>
</feature>
<feature type="transmembrane region" description="Helical" evidence="2">
    <location>
        <begin position="244"/>
        <end position="264"/>
    </location>
</feature>
<evidence type="ECO:0000313" key="3">
    <source>
        <dbReference type="EMBL" id="KZN84950.1"/>
    </source>
</evidence>
<keyword evidence="2" id="KW-0812">Transmembrane</keyword>
<evidence type="ECO:0000256" key="1">
    <source>
        <dbReference type="SAM" id="MobiDB-lite"/>
    </source>
</evidence>
<proteinExistence type="predicted"/>
<keyword evidence="2" id="KW-1133">Transmembrane helix</keyword>
<protein>
    <submittedName>
        <fullName evidence="3">Uncharacterized protein</fullName>
    </submittedName>
</protein>
<dbReference type="Proteomes" id="UP000076449">
    <property type="component" value="Chromosome III"/>
</dbReference>
<gene>
    <name evidence="3" type="ORF">EN45_091140</name>
</gene>